<name>B0PHH3_9FIRM</name>
<evidence type="ECO:0000313" key="3">
    <source>
        <dbReference type="EMBL" id="EDS08941.1"/>
    </source>
</evidence>
<dbReference type="Pfam" id="PF09862">
    <property type="entry name" value="DUF2089"/>
    <property type="match status" value="1"/>
</dbReference>
<dbReference type="EMBL" id="ABGD02000034">
    <property type="protein sequence ID" value="EDS08941.1"/>
    <property type="molecule type" value="Genomic_DNA"/>
</dbReference>
<dbReference type="InterPro" id="IPR053959">
    <property type="entry name" value="YvlB/LiaX_N"/>
</dbReference>
<dbReference type="Proteomes" id="UP000003803">
    <property type="component" value="Unassembled WGS sequence"/>
</dbReference>
<accession>B0PHH3</accession>
<keyword evidence="4" id="KW-1185">Reference proteome</keyword>
<sequence length="116" mass="13517">MTLIIFKYIINIIKEGVEMAIEIMPEWLANLDHEDLVFIKKFLLASGSLKEIAKQYGVTYPTVRLRLDKLIQKIKISEDAENEPYIALIKRLAVNDKLDFDTAKILIHEYKKIPKE</sequence>
<evidence type="ECO:0008006" key="5">
    <source>
        <dbReference type="Google" id="ProtNLM"/>
    </source>
</evidence>
<dbReference type="AlphaFoldDB" id="B0PHH3"/>
<dbReference type="Pfam" id="PF22746">
    <property type="entry name" value="SHOCT-like_DUF2089-C"/>
    <property type="match status" value="1"/>
</dbReference>
<gene>
    <name evidence="3" type="ORF">ANACOL_04266</name>
</gene>
<reference evidence="3" key="1">
    <citation type="submission" date="2007-11" db="EMBL/GenBank/DDBJ databases">
        <authorList>
            <person name="Fulton L."/>
            <person name="Clifton S."/>
            <person name="Fulton B."/>
            <person name="Xu J."/>
            <person name="Minx P."/>
            <person name="Pepin K.H."/>
            <person name="Johnson M."/>
            <person name="Thiruvilangam P."/>
            <person name="Bhonagiri V."/>
            <person name="Nash W.E."/>
            <person name="Mardis E.R."/>
            <person name="Wilson R.K."/>
        </authorList>
    </citation>
    <scope>NUCLEOTIDE SEQUENCE [LARGE SCALE GENOMIC DNA]</scope>
    <source>
        <strain evidence="3">DSM 17241</strain>
    </source>
</reference>
<dbReference type="HOGENOM" id="CLU_132137_1_0_9"/>
<evidence type="ECO:0000259" key="2">
    <source>
        <dbReference type="Pfam" id="PF22746"/>
    </source>
</evidence>
<dbReference type="STRING" id="169435.ERS852551_01275"/>
<protein>
    <recommendedName>
        <fullName evidence="5">DUF2089 family protein</fullName>
    </recommendedName>
</protein>
<feature type="domain" description="YvlB/LiaX N-terminal" evidence="2">
    <location>
        <begin position="84"/>
        <end position="114"/>
    </location>
</feature>
<evidence type="ECO:0000259" key="1">
    <source>
        <dbReference type="Pfam" id="PF09862"/>
    </source>
</evidence>
<dbReference type="InterPro" id="IPR018658">
    <property type="entry name" value="DUF2089"/>
</dbReference>
<organism evidence="3 4">
    <name type="scientific">Anaerotruncus colihominis DSM 17241</name>
    <dbReference type="NCBI Taxonomy" id="445972"/>
    <lineage>
        <taxon>Bacteria</taxon>
        <taxon>Bacillati</taxon>
        <taxon>Bacillota</taxon>
        <taxon>Clostridia</taxon>
        <taxon>Eubacteriales</taxon>
        <taxon>Oscillospiraceae</taxon>
        <taxon>Anaerotruncus</taxon>
    </lineage>
</organism>
<dbReference type="eggNOG" id="COG3877">
    <property type="taxonomic scope" value="Bacteria"/>
</dbReference>
<feature type="domain" description="DUF2089" evidence="1">
    <location>
        <begin position="31"/>
        <end position="76"/>
    </location>
</feature>
<proteinExistence type="predicted"/>
<dbReference type="InterPro" id="IPR013324">
    <property type="entry name" value="RNA_pol_sigma_r3/r4-like"/>
</dbReference>
<dbReference type="SUPFAM" id="SSF88659">
    <property type="entry name" value="Sigma3 and sigma4 domains of RNA polymerase sigma factors"/>
    <property type="match status" value="1"/>
</dbReference>
<evidence type="ECO:0000313" key="4">
    <source>
        <dbReference type="Proteomes" id="UP000003803"/>
    </source>
</evidence>
<comment type="caution">
    <text evidence="3">The sequence shown here is derived from an EMBL/GenBank/DDBJ whole genome shotgun (WGS) entry which is preliminary data.</text>
</comment>
<reference evidence="3" key="2">
    <citation type="submission" date="2013-09" db="EMBL/GenBank/DDBJ databases">
        <title>Draft genome sequence of Anaerotruncus colihominis(DSM 17241).</title>
        <authorList>
            <person name="Sudarsanam P."/>
            <person name="Ley R."/>
            <person name="Guruge J."/>
            <person name="Turnbaugh P.J."/>
            <person name="Mahowald M."/>
            <person name="Liep D."/>
            <person name="Gordon J."/>
        </authorList>
    </citation>
    <scope>NUCLEOTIDE SEQUENCE</scope>
    <source>
        <strain evidence="3">DSM 17241</strain>
    </source>
</reference>